<keyword evidence="1" id="KW-0812">Transmembrane</keyword>
<feature type="transmembrane region" description="Helical" evidence="1">
    <location>
        <begin position="208"/>
        <end position="225"/>
    </location>
</feature>
<dbReference type="AlphaFoldDB" id="A0A2T3XMQ8"/>
<dbReference type="InterPro" id="IPR022266">
    <property type="entry name" value="DtrJ-like"/>
</dbReference>
<keyword evidence="1" id="KW-1133">Transmembrane helix</keyword>
<evidence type="ECO:0008006" key="4">
    <source>
        <dbReference type="Google" id="ProtNLM"/>
    </source>
</evidence>
<dbReference type="Pfam" id="PF14348">
    <property type="entry name" value="DtrJ-like"/>
    <property type="match status" value="1"/>
</dbReference>
<feature type="transmembrane region" description="Helical" evidence="1">
    <location>
        <begin position="185"/>
        <end position="202"/>
    </location>
</feature>
<gene>
    <name evidence="2" type="ORF">C9I57_26625</name>
</gene>
<comment type="caution">
    <text evidence="2">The sequence shown here is derived from an EMBL/GenBank/DDBJ whole genome shotgun (WGS) entry which is preliminary data.</text>
</comment>
<evidence type="ECO:0000313" key="2">
    <source>
        <dbReference type="EMBL" id="PTB17793.1"/>
    </source>
</evidence>
<feature type="transmembrane region" description="Helical" evidence="1">
    <location>
        <begin position="148"/>
        <end position="165"/>
    </location>
</feature>
<dbReference type="Proteomes" id="UP000240638">
    <property type="component" value="Unassembled WGS sequence"/>
</dbReference>
<keyword evidence="1" id="KW-0472">Membrane</keyword>
<feature type="transmembrane region" description="Helical" evidence="1">
    <location>
        <begin position="16"/>
        <end position="40"/>
    </location>
</feature>
<dbReference type="RefSeq" id="WP_107153574.1">
    <property type="nucleotide sequence ID" value="NZ_PYUC01000016.1"/>
</dbReference>
<organism evidence="2 3">
    <name type="scientific">Trinickia symbiotica</name>
    <dbReference type="NCBI Taxonomy" id="863227"/>
    <lineage>
        <taxon>Bacteria</taxon>
        <taxon>Pseudomonadati</taxon>
        <taxon>Pseudomonadota</taxon>
        <taxon>Betaproteobacteria</taxon>
        <taxon>Burkholderiales</taxon>
        <taxon>Burkholderiaceae</taxon>
        <taxon>Trinickia</taxon>
    </lineage>
</organism>
<name>A0A2T3XMQ8_9BURK</name>
<evidence type="ECO:0000256" key="1">
    <source>
        <dbReference type="SAM" id="Phobius"/>
    </source>
</evidence>
<proteinExistence type="predicted"/>
<dbReference type="EMBL" id="PYUC01000016">
    <property type="protein sequence ID" value="PTB17793.1"/>
    <property type="molecule type" value="Genomic_DNA"/>
</dbReference>
<evidence type="ECO:0000313" key="3">
    <source>
        <dbReference type="Proteomes" id="UP000240638"/>
    </source>
</evidence>
<reference evidence="2 3" key="1">
    <citation type="submission" date="2018-03" db="EMBL/GenBank/DDBJ databases">
        <title>Whole genome analyses suggest that Burkholderia sensu lato contains two further novel genera in the rhizoxinica-symbiotica group Mycetohabitans gen. nov., and Trinickia gen. nov.: implications for the evolution of diazotrophy and nodulation in the Burkholderiaceae.</title>
        <authorList>
            <person name="Estrada De Los Santos P."/>
            <person name="Palmer M."/>
            <person name="Chavez-Ramirez B."/>
            <person name="Steenkamp E.T."/>
            <person name="Hirsch A.M."/>
            <person name="Manyaka P."/>
            <person name="Maluk M."/>
            <person name="Lafos M."/>
            <person name="Crook M."/>
            <person name="Gross E."/>
            <person name="Simon M.F."/>
            <person name="Bueno Dos Reis Junior F."/>
            <person name="Poole P.S."/>
            <person name="Venter S.N."/>
            <person name="James E.K."/>
        </authorList>
    </citation>
    <scope>NUCLEOTIDE SEQUENCE [LARGE SCALE GENOMIC DNA]</scope>
    <source>
        <strain evidence="2 3">JPY-366</strain>
    </source>
</reference>
<protein>
    <recommendedName>
        <fullName evidence="4">DUF4400 domain-containing protein</fullName>
    </recommendedName>
</protein>
<accession>A0A2T3XMQ8</accession>
<sequence>MGQTQRDSNADGVKSFFWMLDLALHLTLWGIAVTFLAVLADLAAACTSWRADPVGGMEALVRYYVAQTTDPELVRWAADGLYWSWFGWTRIDASARAYVAGAQPERGFGGALARLMFGDGRTLMIVAMYGVKLVGIRAAMLAMTLPQFVLAVLVAVTDGLVARYVRRKRGGHESATRYHHARRLLLFGLIPLVATVWIVVPMRMPIEVLFWPVSLAVLIALRTMAKFYKKYV</sequence>